<evidence type="ECO:0000256" key="1">
    <source>
        <dbReference type="SAM" id="MobiDB-lite"/>
    </source>
</evidence>
<organism evidence="3 4">
    <name type="scientific">Tetrapyrgos nigripes</name>
    <dbReference type="NCBI Taxonomy" id="182062"/>
    <lineage>
        <taxon>Eukaryota</taxon>
        <taxon>Fungi</taxon>
        <taxon>Dikarya</taxon>
        <taxon>Basidiomycota</taxon>
        <taxon>Agaricomycotina</taxon>
        <taxon>Agaricomycetes</taxon>
        <taxon>Agaricomycetidae</taxon>
        <taxon>Agaricales</taxon>
        <taxon>Marasmiineae</taxon>
        <taxon>Marasmiaceae</taxon>
        <taxon>Tetrapyrgos</taxon>
    </lineage>
</organism>
<feature type="compositionally biased region" description="Polar residues" evidence="1">
    <location>
        <begin position="137"/>
        <end position="148"/>
    </location>
</feature>
<feature type="compositionally biased region" description="Basic and acidic residues" evidence="1">
    <location>
        <begin position="1"/>
        <end position="12"/>
    </location>
</feature>
<feature type="region of interest" description="Disordered" evidence="1">
    <location>
        <begin position="1"/>
        <end position="22"/>
    </location>
</feature>
<protein>
    <submittedName>
        <fullName evidence="3">Uncharacterized protein</fullName>
    </submittedName>
</protein>
<keyword evidence="2" id="KW-0472">Membrane</keyword>
<feature type="compositionally biased region" description="Polar residues" evidence="1">
    <location>
        <begin position="282"/>
        <end position="294"/>
    </location>
</feature>
<evidence type="ECO:0000256" key="2">
    <source>
        <dbReference type="SAM" id="Phobius"/>
    </source>
</evidence>
<feature type="compositionally biased region" description="Polar residues" evidence="1">
    <location>
        <begin position="246"/>
        <end position="256"/>
    </location>
</feature>
<name>A0A8H5GXQ7_9AGAR</name>
<dbReference type="Proteomes" id="UP000559256">
    <property type="component" value="Unassembled WGS sequence"/>
</dbReference>
<keyword evidence="4" id="KW-1185">Reference proteome</keyword>
<feature type="region of interest" description="Disordered" evidence="1">
    <location>
        <begin position="62"/>
        <end position="93"/>
    </location>
</feature>
<accession>A0A8H5GXQ7</accession>
<gene>
    <name evidence="3" type="ORF">D9758_001453</name>
</gene>
<dbReference type="EMBL" id="JAACJM010000004">
    <property type="protein sequence ID" value="KAF5373083.1"/>
    <property type="molecule type" value="Genomic_DNA"/>
</dbReference>
<feature type="transmembrane region" description="Helical" evidence="2">
    <location>
        <begin position="29"/>
        <end position="54"/>
    </location>
</feature>
<keyword evidence="2" id="KW-0812">Transmembrane</keyword>
<reference evidence="3 4" key="1">
    <citation type="journal article" date="2020" name="ISME J.">
        <title>Uncovering the hidden diversity of litter-decomposition mechanisms in mushroom-forming fungi.</title>
        <authorList>
            <person name="Floudas D."/>
            <person name="Bentzer J."/>
            <person name="Ahren D."/>
            <person name="Johansson T."/>
            <person name="Persson P."/>
            <person name="Tunlid A."/>
        </authorList>
    </citation>
    <scope>NUCLEOTIDE SEQUENCE [LARGE SCALE GENOMIC DNA]</scope>
    <source>
        <strain evidence="3 4">CBS 291.85</strain>
    </source>
</reference>
<dbReference type="OrthoDB" id="3265603at2759"/>
<comment type="caution">
    <text evidence="3">The sequence shown here is derived from an EMBL/GenBank/DDBJ whole genome shotgun (WGS) entry which is preliminary data.</text>
</comment>
<sequence>MDFDSNARRDTTHMSSLGKRNTPRIGGTVGGFIALVVCLSLIIIIACTAIFIIVRNDRNETRHRPWNRSAVPERSWTKRKHRHSSGPSSSSRVMSYAYDSAGQPMSSPTHTPGHTPSRTWLASLAGMFKPDGGSHSRVPTSSSDTTVKQKPRSRGGWVQTANGDEWDADDGEYRNVGTGMSLRPGQVDLTNPSPAMSMIHSPSPHFGFNGAPVDSPFRPPSGSIYSSVPRYYPGRSSDRDRDMTPGSPSALSSGTASPVAMASAVPLRATSPDHMAGIRSESPMQTPPQAQEQALASPRPKPIPKHINPERKASVQTIESTQSVDSMHSGVSTRTFSGGTKFIEDI</sequence>
<keyword evidence="2" id="KW-1133">Transmembrane helix</keyword>
<dbReference type="AlphaFoldDB" id="A0A8H5GXQ7"/>
<feature type="region of interest" description="Disordered" evidence="1">
    <location>
        <begin position="210"/>
        <end position="261"/>
    </location>
</feature>
<feature type="region of interest" description="Disordered" evidence="1">
    <location>
        <begin position="131"/>
        <end position="170"/>
    </location>
</feature>
<evidence type="ECO:0000313" key="4">
    <source>
        <dbReference type="Proteomes" id="UP000559256"/>
    </source>
</evidence>
<proteinExistence type="predicted"/>
<feature type="region of interest" description="Disordered" evidence="1">
    <location>
        <begin position="273"/>
        <end position="312"/>
    </location>
</feature>
<evidence type="ECO:0000313" key="3">
    <source>
        <dbReference type="EMBL" id="KAF5373083.1"/>
    </source>
</evidence>